<evidence type="ECO:0000313" key="2">
    <source>
        <dbReference type="Proteomes" id="UP000661112"/>
    </source>
</evidence>
<keyword evidence="2" id="KW-1185">Reference proteome</keyword>
<reference evidence="1 2" key="1">
    <citation type="journal article" date="2020" name="ISME J.">
        <title>Comparative genomics reveals insights into cyanobacterial evolution and habitat adaptation.</title>
        <authorList>
            <person name="Chen M.Y."/>
            <person name="Teng W.K."/>
            <person name="Zhao L."/>
            <person name="Hu C.X."/>
            <person name="Zhou Y.K."/>
            <person name="Han B.P."/>
            <person name="Song L.R."/>
            <person name="Shu W.S."/>
        </authorList>
    </citation>
    <scope>NUCLEOTIDE SEQUENCE [LARGE SCALE GENOMIC DNA]</scope>
    <source>
        <strain evidence="1 2">FACHB-119</strain>
    </source>
</reference>
<dbReference type="EMBL" id="JACJSG010000055">
    <property type="protein sequence ID" value="MBD2504617.1"/>
    <property type="molecule type" value="Genomic_DNA"/>
</dbReference>
<sequence length="47" mass="5597">MLVVVLYYRTLISDEAVLVGLYVRSYFKSDRLRQAITPSQMLKLWFI</sequence>
<evidence type="ECO:0000313" key="1">
    <source>
        <dbReference type="EMBL" id="MBD2504617.1"/>
    </source>
</evidence>
<proteinExistence type="predicted"/>
<dbReference type="RefSeq" id="WP_190478588.1">
    <property type="nucleotide sequence ID" value="NZ_JACJSG010000055.1"/>
</dbReference>
<accession>A0ABR8DBP7</accession>
<comment type="caution">
    <text evidence="1">The sequence shown here is derived from an EMBL/GenBank/DDBJ whole genome shotgun (WGS) entry which is preliminary data.</text>
</comment>
<dbReference type="Proteomes" id="UP000661112">
    <property type="component" value="Unassembled WGS sequence"/>
</dbReference>
<name>A0ABR8DBP7_9NOST</name>
<organism evidence="1 2">
    <name type="scientific">Anabaena azotica FACHB-119</name>
    <dbReference type="NCBI Taxonomy" id="947527"/>
    <lineage>
        <taxon>Bacteria</taxon>
        <taxon>Bacillati</taxon>
        <taxon>Cyanobacteriota</taxon>
        <taxon>Cyanophyceae</taxon>
        <taxon>Nostocales</taxon>
        <taxon>Nostocaceae</taxon>
        <taxon>Anabaena</taxon>
        <taxon>Anabaena azotica</taxon>
    </lineage>
</organism>
<protein>
    <recommendedName>
        <fullName evidence="3">Transposase</fullName>
    </recommendedName>
</protein>
<evidence type="ECO:0008006" key="3">
    <source>
        <dbReference type="Google" id="ProtNLM"/>
    </source>
</evidence>
<gene>
    <name evidence="1" type="ORF">H6G83_29085</name>
</gene>